<name>A0ABW4MDU8_9SPHN</name>
<keyword evidence="1" id="KW-0456">Lyase</keyword>
<accession>A0ABW4MDU8</accession>
<dbReference type="InterPro" id="IPR011234">
    <property type="entry name" value="Fumarylacetoacetase-like_C"/>
</dbReference>
<dbReference type="PANTHER" id="PTHR30143:SF0">
    <property type="entry name" value="2-KETO-4-PENTENOATE HYDRATASE"/>
    <property type="match status" value="1"/>
</dbReference>
<gene>
    <name evidence="3" type="ORF">ACFSAG_06525</name>
</gene>
<dbReference type="Gene3D" id="3.90.850.10">
    <property type="entry name" value="Fumarylacetoacetase-like, C-terminal domain"/>
    <property type="match status" value="1"/>
</dbReference>
<evidence type="ECO:0000313" key="3">
    <source>
        <dbReference type="EMBL" id="MFD1766494.1"/>
    </source>
</evidence>
<dbReference type="InterPro" id="IPR050772">
    <property type="entry name" value="Hydratase-Decarb/MhpD_sf"/>
</dbReference>
<dbReference type="EMBL" id="JBHUEL010000004">
    <property type="protein sequence ID" value="MFD1766494.1"/>
    <property type="molecule type" value="Genomic_DNA"/>
</dbReference>
<dbReference type="RefSeq" id="WP_381512655.1">
    <property type="nucleotide sequence ID" value="NZ_JBHUEL010000004.1"/>
</dbReference>
<comment type="caution">
    <text evidence="3">The sequence shown here is derived from an EMBL/GenBank/DDBJ whole genome shotgun (WGS) entry which is preliminary data.</text>
</comment>
<feature type="domain" description="Fumarylacetoacetase-like C-terminal" evidence="2">
    <location>
        <begin position="155"/>
        <end position="261"/>
    </location>
</feature>
<evidence type="ECO:0000313" key="4">
    <source>
        <dbReference type="Proteomes" id="UP001597215"/>
    </source>
</evidence>
<dbReference type="Pfam" id="PF01557">
    <property type="entry name" value="FAA_hydrolase"/>
    <property type="match status" value="1"/>
</dbReference>
<protein>
    <submittedName>
        <fullName evidence="3">2-keto-4-pentenoate hydratase</fullName>
    </submittedName>
</protein>
<keyword evidence="4" id="KW-1185">Reference proteome</keyword>
<dbReference type="Proteomes" id="UP001597215">
    <property type="component" value="Unassembled WGS sequence"/>
</dbReference>
<proteinExistence type="predicted"/>
<dbReference type="SUPFAM" id="SSF56529">
    <property type="entry name" value="FAH"/>
    <property type="match status" value="1"/>
</dbReference>
<reference evidence="4" key="1">
    <citation type="journal article" date="2019" name="Int. J. Syst. Evol. Microbiol.">
        <title>The Global Catalogue of Microorganisms (GCM) 10K type strain sequencing project: providing services to taxonomists for standard genome sequencing and annotation.</title>
        <authorList>
            <consortium name="The Broad Institute Genomics Platform"/>
            <consortium name="The Broad Institute Genome Sequencing Center for Infectious Disease"/>
            <person name="Wu L."/>
            <person name="Ma J."/>
        </authorList>
    </citation>
    <scope>NUCLEOTIDE SEQUENCE [LARGE SCALE GENOMIC DNA]</scope>
    <source>
        <strain evidence="4">CGMCC 1.12449</strain>
    </source>
</reference>
<dbReference type="PANTHER" id="PTHR30143">
    <property type="entry name" value="ACID HYDRATASE"/>
    <property type="match status" value="1"/>
</dbReference>
<organism evidence="3 4">
    <name type="scientific">Sphingorhabdus buctiana</name>
    <dbReference type="NCBI Taxonomy" id="1508805"/>
    <lineage>
        <taxon>Bacteria</taxon>
        <taxon>Pseudomonadati</taxon>
        <taxon>Pseudomonadota</taxon>
        <taxon>Alphaproteobacteria</taxon>
        <taxon>Sphingomonadales</taxon>
        <taxon>Sphingomonadaceae</taxon>
        <taxon>Sphingorhabdus</taxon>
    </lineage>
</organism>
<sequence length="263" mass="28418">MLDAQTRTKILADINNVYQTRKPLPLLTKTYPEIEIADAYAIQQEFIAQRIADGRRIKGYKVGLTSKAMQETMGSTEPDFSSMTDDLFVPEDTPLDMANFFHPMIEIEVAFVMKHALKGPGIQPVDVIRATDFALPSIEIVDFRVGPGPGMTITDTVADLAACGAAVLGANPRRLDQLDLRTMRGEMVINGEVVQSGLAAAVLGNPVTAVAWLANKLGEFGVTFEPGDTILTGSFVRAMPVKAGDSVVARFDQGLGDVKTEFV</sequence>
<evidence type="ECO:0000259" key="2">
    <source>
        <dbReference type="Pfam" id="PF01557"/>
    </source>
</evidence>
<dbReference type="InterPro" id="IPR036663">
    <property type="entry name" value="Fumarylacetoacetase_C_sf"/>
</dbReference>
<evidence type="ECO:0000256" key="1">
    <source>
        <dbReference type="ARBA" id="ARBA00023239"/>
    </source>
</evidence>